<proteinExistence type="predicted"/>
<dbReference type="EnsemblPlants" id="PGSC0003DMT400086448">
    <property type="protein sequence ID" value="PGSC0003DMT400086448"/>
    <property type="gene ID" value="PGSC0003DMG400036019"/>
</dbReference>
<dbReference type="AlphaFoldDB" id="M1DBS3"/>
<dbReference type="Proteomes" id="UP000011115">
    <property type="component" value="Unassembled WGS sequence"/>
</dbReference>
<sequence length="161" mass="17878">MICSVICFVKLYPILHAQNLSITNTYSALHLLVMVRQRRWLARLVKYVHNLARLGVYLMNISGDDGIVQNGSESSLVSEVKEKQDSDPILLQLKGPGDRRWDLGTVGGTTVYGPGSGLDPIFNLSEASRRLIGWTLGPSTIHRSIRRLVFSLCIGPLNYVV</sequence>
<evidence type="ECO:0000313" key="1">
    <source>
        <dbReference type="EnsemblPlants" id="PGSC0003DMT400086448"/>
    </source>
</evidence>
<evidence type="ECO:0000313" key="2">
    <source>
        <dbReference type="Proteomes" id="UP000011115"/>
    </source>
</evidence>
<reference evidence="2" key="1">
    <citation type="journal article" date="2011" name="Nature">
        <title>Genome sequence and analysis of the tuber crop potato.</title>
        <authorList>
            <consortium name="The Potato Genome Sequencing Consortium"/>
        </authorList>
    </citation>
    <scope>NUCLEOTIDE SEQUENCE [LARGE SCALE GENOMIC DNA]</scope>
    <source>
        <strain evidence="2">cv. DM1-3 516 R44</strain>
    </source>
</reference>
<keyword evidence="2" id="KW-1185">Reference proteome</keyword>
<reference evidence="1" key="2">
    <citation type="submission" date="2015-06" db="UniProtKB">
        <authorList>
            <consortium name="EnsemblPlants"/>
        </authorList>
    </citation>
    <scope>IDENTIFICATION</scope>
    <source>
        <strain evidence="1">DM1-3 516 R44</strain>
    </source>
</reference>
<dbReference type="InParanoid" id="M1DBS3"/>
<dbReference type="Gramene" id="PGSC0003DMT400086448">
    <property type="protein sequence ID" value="PGSC0003DMT400086448"/>
    <property type="gene ID" value="PGSC0003DMG400036019"/>
</dbReference>
<dbReference type="PaxDb" id="4113-PGSC0003DMT400086448"/>
<dbReference type="HOGENOM" id="CLU_1646667_0_0_1"/>
<organism evidence="1 2">
    <name type="scientific">Solanum tuberosum</name>
    <name type="common">Potato</name>
    <dbReference type="NCBI Taxonomy" id="4113"/>
    <lineage>
        <taxon>Eukaryota</taxon>
        <taxon>Viridiplantae</taxon>
        <taxon>Streptophyta</taxon>
        <taxon>Embryophyta</taxon>
        <taxon>Tracheophyta</taxon>
        <taxon>Spermatophyta</taxon>
        <taxon>Magnoliopsida</taxon>
        <taxon>eudicotyledons</taxon>
        <taxon>Gunneridae</taxon>
        <taxon>Pentapetalae</taxon>
        <taxon>asterids</taxon>
        <taxon>lamiids</taxon>
        <taxon>Solanales</taxon>
        <taxon>Solanaceae</taxon>
        <taxon>Solanoideae</taxon>
        <taxon>Solaneae</taxon>
        <taxon>Solanum</taxon>
    </lineage>
</organism>
<name>M1DBS3_SOLTU</name>
<protein>
    <submittedName>
        <fullName evidence="1">Retrotransposon protein</fullName>
    </submittedName>
</protein>
<accession>M1DBS3</accession>